<keyword evidence="2" id="KW-1185">Reference proteome</keyword>
<accession>A0ABT3RLV0</accession>
<protein>
    <submittedName>
        <fullName evidence="1">Uncharacterized protein</fullName>
    </submittedName>
</protein>
<dbReference type="EMBL" id="JAPFQN010000002">
    <property type="protein sequence ID" value="MCX2742784.1"/>
    <property type="molecule type" value="Genomic_DNA"/>
</dbReference>
<dbReference type="SUPFAM" id="SSF160574">
    <property type="entry name" value="BT0923-like"/>
    <property type="match status" value="1"/>
</dbReference>
<proteinExistence type="predicted"/>
<gene>
    <name evidence="1" type="ORF">OO013_02840</name>
</gene>
<dbReference type="Proteomes" id="UP001209885">
    <property type="component" value="Unassembled WGS sequence"/>
</dbReference>
<evidence type="ECO:0000313" key="1">
    <source>
        <dbReference type="EMBL" id="MCX2742784.1"/>
    </source>
</evidence>
<evidence type="ECO:0000313" key="2">
    <source>
        <dbReference type="Proteomes" id="UP001209885"/>
    </source>
</evidence>
<organism evidence="1 2">
    <name type="scientific">Mangrovivirga halotolerans</name>
    <dbReference type="NCBI Taxonomy" id="2993936"/>
    <lineage>
        <taxon>Bacteria</taxon>
        <taxon>Pseudomonadati</taxon>
        <taxon>Bacteroidota</taxon>
        <taxon>Cytophagia</taxon>
        <taxon>Cytophagales</taxon>
        <taxon>Mangrovivirgaceae</taxon>
        <taxon>Mangrovivirga</taxon>
    </lineage>
</organism>
<comment type="caution">
    <text evidence="1">The sequence shown here is derived from an EMBL/GenBank/DDBJ whole genome shotgun (WGS) entry which is preliminary data.</text>
</comment>
<name>A0ABT3RLV0_9BACT</name>
<dbReference type="RefSeq" id="WP_266055102.1">
    <property type="nucleotide sequence ID" value="NZ_JAPFQN010000002.1"/>
</dbReference>
<reference evidence="1 2" key="1">
    <citation type="submission" date="2022-11" db="EMBL/GenBank/DDBJ databases">
        <title>The characterization of three novel Bacteroidetes species and genomic analysis of their roles in tidal elemental geochemical cycles.</title>
        <authorList>
            <person name="Ma K."/>
        </authorList>
    </citation>
    <scope>NUCLEOTIDE SEQUENCE [LARGE SCALE GENOMIC DNA]</scope>
    <source>
        <strain evidence="1 2">M17</strain>
    </source>
</reference>
<sequence>MITKNLKSRSLYRNGKFLKLLIFILFLHLTYNSYSQEKLEREYKIDESEVPEKASNFIKESEVDSRINWYREESEDDISIEAKFKNKGKFYSVEFSESGEIQDIEIIVRKKEIPEEVWKILDEHITEKFAKYGIIKIQTQFTGEATWLLKLLKEGITDHDCILKYEIIIKSQVEKEWSKYEILADEEGEILQVKKIVIRNTDNLEY</sequence>